<dbReference type="Proteomes" id="UP000003639">
    <property type="component" value="Unassembled WGS sequence"/>
</dbReference>
<accession>A6P121</accession>
<dbReference type="EMBL" id="AAXG02000045">
    <property type="protein sequence ID" value="EDM98042.1"/>
    <property type="molecule type" value="Genomic_DNA"/>
</dbReference>
<evidence type="ECO:0000313" key="2">
    <source>
        <dbReference type="Proteomes" id="UP000003639"/>
    </source>
</evidence>
<keyword evidence="2" id="KW-1185">Reference proteome</keyword>
<reference evidence="1 2" key="2">
    <citation type="submission" date="2007-06" db="EMBL/GenBank/DDBJ databases">
        <title>Draft genome sequence of Pseudoflavonifractor capillosus ATCC 29799.</title>
        <authorList>
            <person name="Sudarsanam P."/>
            <person name="Ley R."/>
            <person name="Guruge J."/>
            <person name="Turnbaugh P.J."/>
            <person name="Mahowald M."/>
            <person name="Liep D."/>
            <person name="Gordon J."/>
        </authorList>
    </citation>
    <scope>NUCLEOTIDE SEQUENCE [LARGE SCALE GENOMIC DNA]</scope>
    <source>
        <strain evidence="1 2">ATCC 29799</strain>
    </source>
</reference>
<dbReference type="STRING" id="411467.BACCAP_04188"/>
<comment type="caution">
    <text evidence="1">The sequence shown here is derived from an EMBL/GenBank/DDBJ whole genome shotgun (WGS) entry which is preliminary data.</text>
</comment>
<dbReference type="AlphaFoldDB" id="A6P121"/>
<name>A6P121_9FIRM</name>
<evidence type="ECO:0000313" key="1">
    <source>
        <dbReference type="EMBL" id="EDM98042.1"/>
    </source>
</evidence>
<reference evidence="1 2" key="1">
    <citation type="submission" date="2007-04" db="EMBL/GenBank/DDBJ databases">
        <authorList>
            <person name="Fulton L."/>
            <person name="Clifton S."/>
            <person name="Fulton B."/>
            <person name="Xu J."/>
            <person name="Minx P."/>
            <person name="Pepin K.H."/>
            <person name="Johnson M."/>
            <person name="Thiruvilangam P."/>
            <person name="Bhonagiri V."/>
            <person name="Nash W.E."/>
            <person name="Mardis E.R."/>
            <person name="Wilson R.K."/>
        </authorList>
    </citation>
    <scope>NUCLEOTIDE SEQUENCE [LARGE SCALE GENOMIC DNA]</scope>
    <source>
        <strain evidence="1 2">ATCC 29799</strain>
    </source>
</reference>
<sequence length="41" mass="4995">MLRRRLSAGDRHSLLRSFRAIFLFLAFRYRQIYHNSGKIAR</sequence>
<protein>
    <submittedName>
        <fullName evidence="1">Uncharacterized protein</fullName>
    </submittedName>
</protein>
<gene>
    <name evidence="1" type="ORF">BACCAP_04188</name>
</gene>
<organism evidence="1 2">
    <name type="scientific">Pseudoflavonifractor capillosus ATCC 29799</name>
    <dbReference type="NCBI Taxonomy" id="411467"/>
    <lineage>
        <taxon>Bacteria</taxon>
        <taxon>Bacillati</taxon>
        <taxon>Bacillota</taxon>
        <taxon>Clostridia</taxon>
        <taxon>Eubacteriales</taxon>
        <taxon>Oscillospiraceae</taxon>
        <taxon>Pseudoflavonifractor</taxon>
    </lineage>
</organism>
<proteinExistence type="predicted"/>